<reference evidence="9 10" key="1">
    <citation type="submission" date="2020-08" db="EMBL/GenBank/DDBJ databases">
        <title>Bridging the membrane lipid divide: bacteria of the FCB group superphylum have the potential to synthesize archaeal ether lipids.</title>
        <authorList>
            <person name="Villanueva L."/>
            <person name="Von Meijenfeldt F.A.B."/>
            <person name="Westbye A.B."/>
            <person name="Yadav S."/>
            <person name="Hopmans E.C."/>
            <person name="Dutilh B.E."/>
            <person name="Sinninghe Damste J.S."/>
        </authorList>
    </citation>
    <scope>NUCLEOTIDE SEQUENCE [LARGE SCALE GENOMIC DNA]</scope>
    <source>
        <strain evidence="9">NIOZ-UU36</strain>
    </source>
</reference>
<dbReference type="GO" id="GO:0020037">
    <property type="term" value="F:heme binding"/>
    <property type="evidence" value="ECO:0007669"/>
    <property type="project" value="TreeGrafter"/>
</dbReference>
<keyword evidence="4 6" id="KW-1133">Transmembrane helix</keyword>
<proteinExistence type="predicted"/>
<feature type="transmembrane region" description="Helical" evidence="6">
    <location>
        <begin position="60"/>
        <end position="84"/>
    </location>
</feature>
<sequence length="387" mass="42663">MNKTSNTFPRFELARRIEHLLMLLSFSALGITGIPQKFPGSQISVVIVNMLGGIENLRNIHHIAATVMMFGTLYHLLVMGYKIYVERRSMSMLPSFKDARDAWEALIYNFGFSKIRPQMGRYTFEEKVEYWAFVWGTVLMGLTGFMMWNPISTSNILPGEFIPAAKAAHGAEAILAVLAIIIWHMYGVHLRSFNKSMWTGKLTEEEMLHEHPLELADIKAGLVNQPIDPDLFRKRKRAYYPVAGVLAILMLAGVYGFVAVEETALKTIPMQPERLVSAYDPQTPTPMPTFAPTATPASVDAADLTWNSFVGPLFEQKCLMCHGALGGLSLATFEDAMAGGQSGVIILPGDGANSFLIEVQAPGGHLGQLSADELDLVQQWIDAGAPE</sequence>
<evidence type="ECO:0000256" key="5">
    <source>
        <dbReference type="ARBA" id="ARBA00023136"/>
    </source>
</evidence>
<evidence type="ECO:0000313" key="9">
    <source>
        <dbReference type="EMBL" id="MBC8336394.1"/>
    </source>
</evidence>
<accession>A0A8J6NQ32</accession>
<dbReference type="EMBL" id="JACNJN010000158">
    <property type="protein sequence ID" value="MBC8336394.1"/>
    <property type="molecule type" value="Genomic_DNA"/>
</dbReference>
<evidence type="ECO:0000259" key="8">
    <source>
        <dbReference type="Pfam" id="PF07635"/>
    </source>
</evidence>
<dbReference type="InterPro" id="IPR016174">
    <property type="entry name" value="Di-haem_cyt_TM"/>
</dbReference>
<keyword evidence="3 6" id="KW-0812">Transmembrane</keyword>
<evidence type="ECO:0000256" key="6">
    <source>
        <dbReference type="SAM" id="Phobius"/>
    </source>
</evidence>
<dbReference type="Pfam" id="PF07635">
    <property type="entry name" value="PSCyt1"/>
    <property type="match status" value="1"/>
</dbReference>
<evidence type="ECO:0000256" key="4">
    <source>
        <dbReference type="ARBA" id="ARBA00022989"/>
    </source>
</evidence>
<feature type="transmembrane region" description="Helical" evidence="6">
    <location>
        <begin position="20"/>
        <end position="40"/>
    </location>
</feature>
<comment type="subcellular location">
    <subcellularLocation>
        <location evidence="1">Cell membrane</location>
        <topology evidence="1">Multi-pass membrane protein</topology>
    </subcellularLocation>
</comment>
<feature type="transmembrane region" description="Helical" evidence="6">
    <location>
        <begin position="168"/>
        <end position="188"/>
    </location>
</feature>
<dbReference type="PANTHER" id="PTHR30485">
    <property type="entry name" value="NI/FE-HYDROGENASE 1 B-TYPE CYTOCHROME SUBUNIT"/>
    <property type="match status" value="1"/>
</dbReference>
<dbReference type="GO" id="GO:0009055">
    <property type="term" value="F:electron transfer activity"/>
    <property type="evidence" value="ECO:0007669"/>
    <property type="project" value="InterPro"/>
</dbReference>
<evidence type="ECO:0000256" key="2">
    <source>
        <dbReference type="ARBA" id="ARBA00022475"/>
    </source>
</evidence>
<keyword evidence="5 6" id="KW-0472">Membrane</keyword>
<evidence type="ECO:0000256" key="3">
    <source>
        <dbReference type="ARBA" id="ARBA00022692"/>
    </source>
</evidence>
<evidence type="ECO:0000256" key="1">
    <source>
        <dbReference type="ARBA" id="ARBA00004651"/>
    </source>
</evidence>
<evidence type="ECO:0000313" key="10">
    <source>
        <dbReference type="Proteomes" id="UP000614469"/>
    </source>
</evidence>
<dbReference type="GO" id="GO:0005886">
    <property type="term" value="C:plasma membrane"/>
    <property type="evidence" value="ECO:0007669"/>
    <property type="project" value="UniProtKB-SubCell"/>
</dbReference>
<dbReference type="PANTHER" id="PTHR30485:SF0">
    <property type="entry name" value="NI_FE-HYDROGENASE 1 B-TYPE CYTOCHROME SUBUNIT-RELATED"/>
    <property type="match status" value="1"/>
</dbReference>
<name>A0A8J6NQ32_9CHLR</name>
<feature type="domain" description="Cytochrome C Planctomycete-type" evidence="8">
    <location>
        <begin position="318"/>
        <end position="358"/>
    </location>
</feature>
<dbReference type="Pfam" id="PF01292">
    <property type="entry name" value="Ni_hydr_CYTB"/>
    <property type="match status" value="1"/>
</dbReference>
<gene>
    <name evidence="9" type="ORF">H8E29_14105</name>
</gene>
<dbReference type="GO" id="GO:0022904">
    <property type="term" value="P:respiratory electron transport chain"/>
    <property type="evidence" value="ECO:0007669"/>
    <property type="project" value="InterPro"/>
</dbReference>
<dbReference type="Gene3D" id="1.20.950.20">
    <property type="entry name" value="Transmembrane di-heme cytochromes, Chain C"/>
    <property type="match status" value="1"/>
</dbReference>
<feature type="transmembrane region" description="Helical" evidence="6">
    <location>
        <begin position="128"/>
        <end position="148"/>
    </location>
</feature>
<keyword evidence="2" id="KW-1003">Cell membrane</keyword>
<organism evidence="9 10">
    <name type="scientific">Candidatus Desulfolinea nitratireducens</name>
    <dbReference type="NCBI Taxonomy" id="2841698"/>
    <lineage>
        <taxon>Bacteria</taxon>
        <taxon>Bacillati</taxon>
        <taxon>Chloroflexota</taxon>
        <taxon>Anaerolineae</taxon>
        <taxon>Anaerolineales</taxon>
        <taxon>Anaerolineales incertae sedis</taxon>
        <taxon>Candidatus Desulfolinea</taxon>
    </lineage>
</organism>
<feature type="domain" description="Cytochrome b561 bacterial/Ni-hydrogenase" evidence="7">
    <location>
        <begin position="11"/>
        <end position="200"/>
    </location>
</feature>
<dbReference type="InterPro" id="IPR051542">
    <property type="entry name" value="Hydrogenase_cytochrome"/>
</dbReference>
<dbReference type="SUPFAM" id="SSF81342">
    <property type="entry name" value="Transmembrane di-heme cytochromes"/>
    <property type="match status" value="1"/>
</dbReference>
<evidence type="ECO:0000259" key="7">
    <source>
        <dbReference type="Pfam" id="PF01292"/>
    </source>
</evidence>
<dbReference type="Proteomes" id="UP000614469">
    <property type="component" value="Unassembled WGS sequence"/>
</dbReference>
<dbReference type="InterPro" id="IPR011577">
    <property type="entry name" value="Cyt_b561_bac/Ni-Hgenase"/>
</dbReference>
<comment type="caution">
    <text evidence="9">The sequence shown here is derived from an EMBL/GenBank/DDBJ whole genome shotgun (WGS) entry which is preliminary data.</text>
</comment>
<dbReference type="InterPro" id="IPR011429">
    <property type="entry name" value="Cyt_c_Planctomycete-type"/>
</dbReference>
<dbReference type="AlphaFoldDB" id="A0A8J6NQ32"/>
<feature type="transmembrane region" description="Helical" evidence="6">
    <location>
        <begin position="238"/>
        <end position="258"/>
    </location>
</feature>
<protein>
    <submittedName>
        <fullName evidence="9">Cytochrome b/b6 domain-containing protein</fullName>
    </submittedName>
</protein>